<dbReference type="PROSITE" id="PS51257">
    <property type="entry name" value="PROKAR_LIPOPROTEIN"/>
    <property type="match status" value="1"/>
</dbReference>
<dbReference type="Proteomes" id="UP000292209">
    <property type="component" value="Unassembled WGS sequence"/>
</dbReference>
<evidence type="ECO:0000313" key="3">
    <source>
        <dbReference type="Proteomes" id="UP000292209"/>
    </source>
</evidence>
<name>A0A4Q7PGA0_9BACT</name>
<feature type="compositionally biased region" description="Acidic residues" evidence="1">
    <location>
        <begin position="35"/>
        <end position="45"/>
    </location>
</feature>
<organism evidence="2 3">
    <name type="scientific">Cecembia calidifontis</name>
    <dbReference type="NCBI Taxonomy" id="1187080"/>
    <lineage>
        <taxon>Bacteria</taxon>
        <taxon>Pseudomonadati</taxon>
        <taxon>Bacteroidota</taxon>
        <taxon>Cytophagia</taxon>
        <taxon>Cytophagales</taxon>
        <taxon>Cyclobacteriaceae</taxon>
        <taxon>Cecembia</taxon>
    </lineage>
</organism>
<protein>
    <submittedName>
        <fullName evidence="2">Uncharacterized protein</fullName>
    </submittedName>
</protein>
<dbReference type="AlphaFoldDB" id="A0A4Q7PGA0"/>
<dbReference type="EMBL" id="SGXG01000001">
    <property type="protein sequence ID" value="RZS98760.1"/>
    <property type="molecule type" value="Genomic_DNA"/>
</dbReference>
<proteinExistence type="predicted"/>
<feature type="compositionally biased region" description="Basic and acidic residues" evidence="1">
    <location>
        <begin position="46"/>
        <end position="78"/>
    </location>
</feature>
<gene>
    <name evidence="2" type="ORF">BC751_4428</name>
</gene>
<evidence type="ECO:0000313" key="2">
    <source>
        <dbReference type="EMBL" id="RZS98760.1"/>
    </source>
</evidence>
<reference evidence="2 3" key="1">
    <citation type="submission" date="2019-02" db="EMBL/GenBank/DDBJ databases">
        <title>Genomic Encyclopedia of Archaeal and Bacterial Type Strains, Phase II (KMG-II): from individual species to whole genera.</title>
        <authorList>
            <person name="Goeker M."/>
        </authorList>
    </citation>
    <scope>NUCLEOTIDE SEQUENCE [LARGE SCALE GENOMIC DNA]</scope>
    <source>
        <strain evidence="2 3">DSM 21411</strain>
    </source>
</reference>
<evidence type="ECO:0000256" key="1">
    <source>
        <dbReference type="SAM" id="MobiDB-lite"/>
    </source>
</evidence>
<keyword evidence="3" id="KW-1185">Reference proteome</keyword>
<sequence>MFMKKLKSIFVLLFVFGFLMGTTITSCGNKKTEDQTEQTEDEPAEEEHPSGEEHPSDDSEHPSGEEHPSGGEHPSSKD</sequence>
<feature type="region of interest" description="Disordered" evidence="1">
    <location>
        <begin position="24"/>
        <end position="78"/>
    </location>
</feature>
<comment type="caution">
    <text evidence="2">The sequence shown here is derived from an EMBL/GenBank/DDBJ whole genome shotgun (WGS) entry which is preliminary data.</text>
</comment>
<accession>A0A4Q7PGA0</accession>